<dbReference type="EMBL" id="CP159837">
    <property type="protein sequence ID" value="XCM36936.1"/>
    <property type="molecule type" value="Genomic_DNA"/>
</dbReference>
<feature type="compositionally biased region" description="Polar residues" evidence="1">
    <location>
        <begin position="179"/>
        <end position="188"/>
    </location>
</feature>
<dbReference type="InterPro" id="IPR050400">
    <property type="entry name" value="Bact_Cytoskel_RodZ"/>
</dbReference>
<reference evidence="3" key="1">
    <citation type="submission" date="2024-07" db="EMBL/GenBank/DDBJ databases">
        <authorList>
            <person name="Kim Y.J."/>
            <person name="Jeong J.Y."/>
        </authorList>
    </citation>
    <scope>NUCLEOTIDE SEQUENCE</scope>
    <source>
        <strain evidence="3">GIHE-MW2</strain>
    </source>
</reference>
<keyword evidence="2" id="KW-1133">Transmembrane helix</keyword>
<sequence>MSEANIRFSLLPNSLSDTTFVDSSVNQTSISEETEVYSTNDRQTEIPRHRGPMTWEDRLREIGREFAEIRTAQGISVYQLHAQTLVPLHTIQALEKGDFKRLPEKIYVQGFVRRIGDYLGFDGAKLADSLPPDEAIAPVSQRNHFWTFQGFYFTRFHLYLSYIALLIAAVSALSAISNPSPQESSAQKFINPVTDAETPASEPSGAKKSGTETSGAEKPSTIKK</sequence>
<proteinExistence type="predicted"/>
<dbReference type="PANTHER" id="PTHR34475">
    <property type="match status" value="1"/>
</dbReference>
<dbReference type="GO" id="GO:0003677">
    <property type="term" value="F:DNA binding"/>
    <property type="evidence" value="ECO:0007669"/>
    <property type="project" value="InterPro"/>
</dbReference>
<feature type="transmembrane region" description="Helical" evidence="2">
    <location>
        <begin position="156"/>
        <end position="176"/>
    </location>
</feature>
<feature type="region of interest" description="Disordered" evidence="1">
    <location>
        <begin position="179"/>
        <end position="224"/>
    </location>
</feature>
<protein>
    <submittedName>
        <fullName evidence="3">Helix-turn-helix domain-containing protein</fullName>
    </submittedName>
</protein>
<keyword evidence="2" id="KW-0472">Membrane</keyword>
<keyword evidence="2" id="KW-0812">Transmembrane</keyword>
<dbReference type="InterPro" id="IPR010982">
    <property type="entry name" value="Lambda_DNA-bd_dom_sf"/>
</dbReference>
<dbReference type="PANTHER" id="PTHR34475:SF1">
    <property type="entry name" value="CYTOSKELETON PROTEIN RODZ"/>
    <property type="match status" value="1"/>
</dbReference>
<gene>
    <name evidence="3" type="ORF">ABWT76_005732</name>
</gene>
<organism evidence="3">
    <name type="scientific">Planktothricoides raciborskii GIHE-MW2</name>
    <dbReference type="NCBI Taxonomy" id="2792601"/>
    <lineage>
        <taxon>Bacteria</taxon>
        <taxon>Bacillati</taxon>
        <taxon>Cyanobacteriota</taxon>
        <taxon>Cyanophyceae</taxon>
        <taxon>Oscillatoriophycideae</taxon>
        <taxon>Oscillatoriales</taxon>
        <taxon>Oscillatoriaceae</taxon>
        <taxon>Planktothricoides</taxon>
    </lineage>
</organism>
<name>A0AAU8JDS8_9CYAN</name>
<dbReference type="Pfam" id="PF13413">
    <property type="entry name" value="HTH_25"/>
    <property type="match status" value="1"/>
</dbReference>
<accession>A0AAU8JDS8</accession>
<evidence type="ECO:0000256" key="2">
    <source>
        <dbReference type="SAM" id="Phobius"/>
    </source>
</evidence>
<dbReference type="RefSeq" id="WP_054466568.1">
    <property type="nucleotide sequence ID" value="NZ_CP159837.1"/>
</dbReference>
<evidence type="ECO:0000256" key="1">
    <source>
        <dbReference type="SAM" id="MobiDB-lite"/>
    </source>
</evidence>
<dbReference type="Gene3D" id="1.10.260.40">
    <property type="entry name" value="lambda repressor-like DNA-binding domains"/>
    <property type="match status" value="1"/>
</dbReference>
<evidence type="ECO:0000313" key="3">
    <source>
        <dbReference type="EMBL" id="XCM36936.1"/>
    </source>
</evidence>
<dbReference type="AlphaFoldDB" id="A0AAU8JDS8"/>